<dbReference type="InterPro" id="IPR045851">
    <property type="entry name" value="AMP-bd_C_sf"/>
</dbReference>
<dbReference type="PANTHER" id="PTHR24096">
    <property type="entry name" value="LONG-CHAIN-FATTY-ACID--COA LIGASE"/>
    <property type="match status" value="1"/>
</dbReference>
<dbReference type="AlphaFoldDB" id="A0A9P0INE3"/>
<keyword evidence="12" id="KW-0599">Photoprotein</keyword>
<dbReference type="OrthoDB" id="7883086at2759"/>
<dbReference type="GO" id="GO:0005524">
    <property type="term" value="F:ATP binding"/>
    <property type="evidence" value="ECO:0007669"/>
    <property type="project" value="UniProtKB-KW"/>
</dbReference>
<evidence type="ECO:0000256" key="4">
    <source>
        <dbReference type="ARBA" id="ARBA00012532"/>
    </source>
</evidence>
<evidence type="ECO:0000259" key="14">
    <source>
        <dbReference type="Pfam" id="PF00501"/>
    </source>
</evidence>
<accession>A0A9P0INE3</accession>
<dbReference type="InterPro" id="IPR020845">
    <property type="entry name" value="AMP-binding_CS"/>
</dbReference>
<evidence type="ECO:0000313" key="16">
    <source>
        <dbReference type="EMBL" id="CAH1709883.1"/>
    </source>
</evidence>
<reference evidence="16" key="1">
    <citation type="submission" date="2022-01" db="EMBL/GenBank/DDBJ databases">
        <authorList>
            <person name="King R."/>
        </authorList>
    </citation>
    <scope>NUCLEOTIDE SEQUENCE</scope>
</reference>
<dbReference type="Proteomes" id="UP001153620">
    <property type="component" value="Chromosome 1"/>
</dbReference>
<comment type="catalytic activity">
    <reaction evidence="13">
        <text>firefly D-luciferin + ATP + O2 = firefly oxyluciferin + hnu + AMP + CO2 + diphosphate</text>
        <dbReference type="Rhea" id="RHEA:10732"/>
        <dbReference type="ChEBI" id="CHEBI:15379"/>
        <dbReference type="ChEBI" id="CHEBI:16526"/>
        <dbReference type="ChEBI" id="CHEBI:16792"/>
        <dbReference type="ChEBI" id="CHEBI:30212"/>
        <dbReference type="ChEBI" id="CHEBI:30616"/>
        <dbReference type="ChEBI" id="CHEBI:33019"/>
        <dbReference type="ChEBI" id="CHEBI:58038"/>
        <dbReference type="ChEBI" id="CHEBI:456215"/>
        <dbReference type="EC" id="1.13.12.7"/>
    </reaction>
</comment>
<dbReference type="GO" id="GO:0005777">
    <property type="term" value="C:peroxisome"/>
    <property type="evidence" value="ECO:0007669"/>
    <property type="project" value="UniProtKB-SubCell"/>
</dbReference>
<evidence type="ECO:0000256" key="10">
    <source>
        <dbReference type="ARBA" id="ARBA00023140"/>
    </source>
</evidence>
<dbReference type="Gene3D" id="2.30.38.10">
    <property type="entry name" value="Luciferase, Domain 3"/>
    <property type="match status" value="1"/>
</dbReference>
<dbReference type="PANTHER" id="PTHR24096:SF423">
    <property type="entry name" value="GM05240P"/>
    <property type="match status" value="1"/>
</dbReference>
<dbReference type="Pfam" id="PF13193">
    <property type="entry name" value="AMP-binding_C"/>
    <property type="match status" value="1"/>
</dbReference>
<keyword evidence="9" id="KW-0503">Monooxygenase</keyword>
<keyword evidence="6" id="KW-0067">ATP-binding</keyword>
<proteinExistence type="inferred from homology"/>
<evidence type="ECO:0000256" key="1">
    <source>
        <dbReference type="ARBA" id="ARBA00001946"/>
    </source>
</evidence>
<dbReference type="SUPFAM" id="SSF56801">
    <property type="entry name" value="Acetyl-CoA synthetase-like"/>
    <property type="match status" value="1"/>
</dbReference>
<keyword evidence="6" id="KW-0547">Nucleotide-binding</keyword>
<keyword evidence="10" id="KW-0576">Peroxisome</keyword>
<dbReference type="Gene3D" id="3.40.50.980">
    <property type="match status" value="2"/>
</dbReference>
<dbReference type="GO" id="GO:0004497">
    <property type="term" value="F:monooxygenase activity"/>
    <property type="evidence" value="ECO:0007669"/>
    <property type="project" value="UniProtKB-KW"/>
</dbReference>
<reference evidence="16" key="2">
    <citation type="submission" date="2022-10" db="EMBL/GenBank/DDBJ databases">
        <authorList>
            <consortium name="ENA_rothamsted_submissions"/>
            <consortium name="culmorum"/>
            <person name="King R."/>
        </authorList>
    </citation>
    <scope>NUCLEOTIDE SEQUENCE</scope>
</reference>
<gene>
    <name evidence="16" type="ORF">CHIRRI_LOCUS1378</name>
</gene>
<evidence type="ECO:0000259" key="15">
    <source>
        <dbReference type="Pfam" id="PF13193"/>
    </source>
</evidence>
<dbReference type="Pfam" id="PF00501">
    <property type="entry name" value="AMP-binding"/>
    <property type="match status" value="1"/>
</dbReference>
<evidence type="ECO:0000256" key="11">
    <source>
        <dbReference type="ARBA" id="ARBA00023223"/>
    </source>
</evidence>
<dbReference type="EC" id="1.13.12.7" evidence="4"/>
<feature type="domain" description="AMP-dependent synthetase/ligase" evidence="14">
    <location>
        <begin position="33"/>
        <end position="399"/>
    </location>
</feature>
<keyword evidence="8" id="KW-0560">Oxidoreductase</keyword>
<dbReference type="InterPro" id="IPR000873">
    <property type="entry name" value="AMP-dep_synth/lig_dom"/>
</dbReference>
<sequence>MSNDPNIICGGDFEETLDYPTVGALLYDNFKDGGDKVSLIDAIKKQEWTFNELLKQSVKIAESLYGAGIRQNDVISVLSENRLEYAAVAYGTIFLSAICAPTNFLYTERELEHTLNIAKPKFVFISSSTKKLFSKIKEFSFVKRIIQFDEDNVDDEKLISYKTFLHKYGNNKFNVESFVRKPVKLFDQGAMIFMSSGTTGLPKGVELSQGNLVAYIAGNLERIPSVKETYGNVTSLYAAPWFHVMGFVGKLLFTSSREFCHVFFAKFVPKLYLECIQNYKIMTITVPPPIIHFLCETPLLSNYDLSSLQVIVSGAAPLAKELEEQVKKRFNDEILVCQVYGQTEATLVVNPDFSPLSPGNVGFLSKGTYAKTIDLNGNCLGSNKVGELCFKGPFIMKGYIDNPEATASAIDKDGWLHSGDLGYYDEDNKFYIVDRLKELIKYKGYQVPPAELEGILLSHPKIRDAGVIGIPDELAGELPFAFVVKEEDIEITEQEVKDYVAKNVSNPKWLRGGVKFVHEIPKNPSGKILRREMREIYKNMKAKL</sequence>
<dbReference type="FunFam" id="3.30.300.30:FF:000007">
    <property type="entry name" value="4-coumarate--CoA ligase 2"/>
    <property type="match status" value="1"/>
</dbReference>
<dbReference type="Gene3D" id="3.30.300.30">
    <property type="match status" value="1"/>
</dbReference>
<keyword evidence="11" id="KW-0455">Luminescence</keyword>
<evidence type="ECO:0000256" key="9">
    <source>
        <dbReference type="ARBA" id="ARBA00023033"/>
    </source>
</evidence>
<feature type="domain" description="AMP-binding enzyme C-terminal" evidence="15">
    <location>
        <begin position="451"/>
        <end position="527"/>
    </location>
</feature>
<evidence type="ECO:0000256" key="8">
    <source>
        <dbReference type="ARBA" id="ARBA00023002"/>
    </source>
</evidence>
<evidence type="ECO:0000256" key="2">
    <source>
        <dbReference type="ARBA" id="ARBA00004275"/>
    </source>
</evidence>
<evidence type="ECO:0000256" key="7">
    <source>
        <dbReference type="ARBA" id="ARBA00022842"/>
    </source>
</evidence>
<protein>
    <recommendedName>
        <fullName evidence="5">Luciferin 4-monooxygenase</fullName>
        <ecNumber evidence="4">1.13.12.7</ecNumber>
    </recommendedName>
</protein>
<keyword evidence="17" id="KW-1185">Reference proteome</keyword>
<evidence type="ECO:0000256" key="5">
    <source>
        <dbReference type="ARBA" id="ARBA00019043"/>
    </source>
</evidence>
<keyword evidence="7" id="KW-0460">Magnesium</keyword>
<dbReference type="GO" id="GO:0008218">
    <property type="term" value="P:bioluminescence"/>
    <property type="evidence" value="ECO:0007669"/>
    <property type="project" value="UniProtKB-KW"/>
</dbReference>
<evidence type="ECO:0000256" key="13">
    <source>
        <dbReference type="ARBA" id="ARBA00048497"/>
    </source>
</evidence>
<dbReference type="InterPro" id="IPR025110">
    <property type="entry name" value="AMP-bd_C"/>
</dbReference>
<dbReference type="EMBL" id="OU895877">
    <property type="protein sequence ID" value="CAH1709883.1"/>
    <property type="molecule type" value="Genomic_DNA"/>
</dbReference>
<name>A0A9P0INE3_9DIPT</name>
<evidence type="ECO:0000256" key="12">
    <source>
        <dbReference type="ARBA" id="ARBA00023262"/>
    </source>
</evidence>
<comment type="subcellular location">
    <subcellularLocation>
        <location evidence="2">Peroxisome</location>
    </subcellularLocation>
</comment>
<organism evidence="16 17">
    <name type="scientific">Chironomus riparius</name>
    <dbReference type="NCBI Taxonomy" id="315576"/>
    <lineage>
        <taxon>Eukaryota</taxon>
        <taxon>Metazoa</taxon>
        <taxon>Ecdysozoa</taxon>
        <taxon>Arthropoda</taxon>
        <taxon>Hexapoda</taxon>
        <taxon>Insecta</taxon>
        <taxon>Pterygota</taxon>
        <taxon>Neoptera</taxon>
        <taxon>Endopterygota</taxon>
        <taxon>Diptera</taxon>
        <taxon>Nematocera</taxon>
        <taxon>Chironomoidea</taxon>
        <taxon>Chironomidae</taxon>
        <taxon>Chironominae</taxon>
        <taxon>Chironomus</taxon>
    </lineage>
</organism>
<comment type="cofactor">
    <cofactor evidence="1">
        <name>Mg(2+)</name>
        <dbReference type="ChEBI" id="CHEBI:18420"/>
    </cofactor>
</comment>
<evidence type="ECO:0000256" key="3">
    <source>
        <dbReference type="ARBA" id="ARBA00006432"/>
    </source>
</evidence>
<dbReference type="GO" id="GO:0016405">
    <property type="term" value="F:CoA-ligase activity"/>
    <property type="evidence" value="ECO:0007669"/>
    <property type="project" value="TreeGrafter"/>
</dbReference>
<evidence type="ECO:0000256" key="6">
    <source>
        <dbReference type="ARBA" id="ARBA00022840"/>
    </source>
</evidence>
<comment type="similarity">
    <text evidence="3">Belongs to the ATP-dependent AMP-binding enzyme family.</text>
</comment>
<evidence type="ECO:0000313" key="17">
    <source>
        <dbReference type="Proteomes" id="UP001153620"/>
    </source>
</evidence>
<dbReference type="PROSITE" id="PS00455">
    <property type="entry name" value="AMP_BINDING"/>
    <property type="match status" value="1"/>
</dbReference>